<name>L1JBX0_GUITC</name>
<feature type="compositionally biased region" description="Polar residues" evidence="2">
    <location>
        <begin position="1"/>
        <end position="17"/>
    </location>
</feature>
<accession>L1JBX0</accession>
<keyword evidence="5" id="KW-1185">Reference proteome</keyword>
<dbReference type="AlphaFoldDB" id="L1JBX0"/>
<dbReference type="KEGG" id="gtt:GUITHDRAFT_138818"/>
<dbReference type="EMBL" id="JH992998">
    <property type="protein sequence ID" value="EKX45595.1"/>
    <property type="molecule type" value="Genomic_DNA"/>
</dbReference>
<reference evidence="4" key="3">
    <citation type="submission" date="2015-06" db="UniProtKB">
        <authorList>
            <consortium name="EnsemblProtists"/>
        </authorList>
    </citation>
    <scope>IDENTIFICATION</scope>
</reference>
<sequence length="120" mass="14316">MLTPNSQLSERFQSGNPFSHRKLSREEVVNELGKQILFLEGRVQESRFELERTRKDREQMYEELHQAQMKIDQLESEISRLKYEGVDSVQVQRLQRQLQCVTQANKLREQAIEDMCVYLN</sequence>
<keyword evidence="1" id="KW-0175">Coiled coil</keyword>
<evidence type="ECO:0000256" key="1">
    <source>
        <dbReference type="SAM" id="Coils"/>
    </source>
</evidence>
<feature type="coiled-coil region" evidence="1">
    <location>
        <begin position="50"/>
        <end position="84"/>
    </location>
</feature>
<reference evidence="3 5" key="1">
    <citation type="journal article" date="2012" name="Nature">
        <title>Algal genomes reveal evolutionary mosaicism and the fate of nucleomorphs.</title>
        <authorList>
            <consortium name="DOE Joint Genome Institute"/>
            <person name="Curtis B.A."/>
            <person name="Tanifuji G."/>
            <person name="Burki F."/>
            <person name="Gruber A."/>
            <person name="Irimia M."/>
            <person name="Maruyama S."/>
            <person name="Arias M.C."/>
            <person name="Ball S.G."/>
            <person name="Gile G.H."/>
            <person name="Hirakawa Y."/>
            <person name="Hopkins J.F."/>
            <person name="Kuo A."/>
            <person name="Rensing S.A."/>
            <person name="Schmutz J."/>
            <person name="Symeonidi A."/>
            <person name="Elias M."/>
            <person name="Eveleigh R.J."/>
            <person name="Herman E.K."/>
            <person name="Klute M.J."/>
            <person name="Nakayama T."/>
            <person name="Obornik M."/>
            <person name="Reyes-Prieto A."/>
            <person name="Armbrust E.V."/>
            <person name="Aves S.J."/>
            <person name="Beiko R.G."/>
            <person name="Coutinho P."/>
            <person name="Dacks J.B."/>
            <person name="Durnford D.G."/>
            <person name="Fast N.M."/>
            <person name="Green B.R."/>
            <person name="Grisdale C.J."/>
            <person name="Hempel F."/>
            <person name="Henrissat B."/>
            <person name="Hoppner M.P."/>
            <person name="Ishida K."/>
            <person name="Kim E."/>
            <person name="Koreny L."/>
            <person name="Kroth P.G."/>
            <person name="Liu Y."/>
            <person name="Malik S.B."/>
            <person name="Maier U.G."/>
            <person name="McRose D."/>
            <person name="Mock T."/>
            <person name="Neilson J.A."/>
            <person name="Onodera N.T."/>
            <person name="Poole A.M."/>
            <person name="Pritham E.J."/>
            <person name="Richards T.A."/>
            <person name="Rocap G."/>
            <person name="Roy S.W."/>
            <person name="Sarai C."/>
            <person name="Schaack S."/>
            <person name="Shirato S."/>
            <person name="Slamovits C.H."/>
            <person name="Spencer D.F."/>
            <person name="Suzuki S."/>
            <person name="Worden A.Z."/>
            <person name="Zauner S."/>
            <person name="Barry K."/>
            <person name="Bell C."/>
            <person name="Bharti A.K."/>
            <person name="Crow J.A."/>
            <person name="Grimwood J."/>
            <person name="Kramer R."/>
            <person name="Lindquist E."/>
            <person name="Lucas S."/>
            <person name="Salamov A."/>
            <person name="McFadden G.I."/>
            <person name="Lane C.E."/>
            <person name="Keeling P.J."/>
            <person name="Gray M.W."/>
            <person name="Grigoriev I.V."/>
            <person name="Archibald J.M."/>
        </authorList>
    </citation>
    <scope>NUCLEOTIDE SEQUENCE</scope>
    <source>
        <strain evidence="3 5">CCMP2712</strain>
    </source>
</reference>
<evidence type="ECO:0000256" key="2">
    <source>
        <dbReference type="SAM" id="MobiDB-lite"/>
    </source>
</evidence>
<dbReference type="GeneID" id="17302291"/>
<organism evidence="3">
    <name type="scientific">Guillardia theta (strain CCMP2712)</name>
    <name type="common">Cryptophyte</name>
    <dbReference type="NCBI Taxonomy" id="905079"/>
    <lineage>
        <taxon>Eukaryota</taxon>
        <taxon>Cryptophyceae</taxon>
        <taxon>Pyrenomonadales</taxon>
        <taxon>Geminigeraceae</taxon>
        <taxon>Guillardia</taxon>
    </lineage>
</organism>
<evidence type="ECO:0000313" key="3">
    <source>
        <dbReference type="EMBL" id="EKX45595.1"/>
    </source>
</evidence>
<dbReference type="Proteomes" id="UP000011087">
    <property type="component" value="Unassembled WGS sequence"/>
</dbReference>
<evidence type="ECO:0000313" key="5">
    <source>
        <dbReference type="Proteomes" id="UP000011087"/>
    </source>
</evidence>
<feature type="region of interest" description="Disordered" evidence="2">
    <location>
        <begin position="1"/>
        <end position="20"/>
    </location>
</feature>
<dbReference type="EnsemblProtists" id="EKX45595">
    <property type="protein sequence ID" value="EKX45595"/>
    <property type="gene ID" value="GUITHDRAFT_138818"/>
</dbReference>
<evidence type="ECO:0000313" key="4">
    <source>
        <dbReference type="EnsemblProtists" id="EKX45595"/>
    </source>
</evidence>
<dbReference type="HOGENOM" id="CLU_2054172_0_0_1"/>
<gene>
    <name evidence="3" type="ORF">GUITHDRAFT_138818</name>
</gene>
<protein>
    <submittedName>
        <fullName evidence="3 4">Uncharacterized protein</fullName>
    </submittedName>
</protein>
<reference evidence="5" key="2">
    <citation type="submission" date="2012-11" db="EMBL/GenBank/DDBJ databases">
        <authorList>
            <person name="Kuo A."/>
            <person name="Curtis B.A."/>
            <person name="Tanifuji G."/>
            <person name="Burki F."/>
            <person name="Gruber A."/>
            <person name="Irimia M."/>
            <person name="Maruyama S."/>
            <person name="Arias M.C."/>
            <person name="Ball S.G."/>
            <person name="Gile G.H."/>
            <person name="Hirakawa Y."/>
            <person name="Hopkins J.F."/>
            <person name="Rensing S.A."/>
            <person name="Schmutz J."/>
            <person name="Symeonidi A."/>
            <person name="Elias M."/>
            <person name="Eveleigh R.J."/>
            <person name="Herman E.K."/>
            <person name="Klute M.J."/>
            <person name="Nakayama T."/>
            <person name="Obornik M."/>
            <person name="Reyes-Prieto A."/>
            <person name="Armbrust E.V."/>
            <person name="Aves S.J."/>
            <person name="Beiko R.G."/>
            <person name="Coutinho P."/>
            <person name="Dacks J.B."/>
            <person name="Durnford D.G."/>
            <person name="Fast N.M."/>
            <person name="Green B.R."/>
            <person name="Grisdale C."/>
            <person name="Hempe F."/>
            <person name="Henrissat B."/>
            <person name="Hoppner M.P."/>
            <person name="Ishida K.-I."/>
            <person name="Kim E."/>
            <person name="Koreny L."/>
            <person name="Kroth P.G."/>
            <person name="Liu Y."/>
            <person name="Malik S.-B."/>
            <person name="Maier U.G."/>
            <person name="McRose D."/>
            <person name="Mock T."/>
            <person name="Neilson J.A."/>
            <person name="Onodera N.T."/>
            <person name="Poole A.M."/>
            <person name="Pritham E.J."/>
            <person name="Richards T.A."/>
            <person name="Rocap G."/>
            <person name="Roy S.W."/>
            <person name="Sarai C."/>
            <person name="Schaack S."/>
            <person name="Shirato S."/>
            <person name="Slamovits C.H."/>
            <person name="Spencer D.F."/>
            <person name="Suzuki S."/>
            <person name="Worden A.Z."/>
            <person name="Zauner S."/>
            <person name="Barry K."/>
            <person name="Bell C."/>
            <person name="Bharti A.K."/>
            <person name="Crow J.A."/>
            <person name="Grimwood J."/>
            <person name="Kramer R."/>
            <person name="Lindquist E."/>
            <person name="Lucas S."/>
            <person name="Salamov A."/>
            <person name="McFadden G.I."/>
            <person name="Lane C.E."/>
            <person name="Keeling P.J."/>
            <person name="Gray M.W."/>
            <person name="Grigoriev I.V."/>
            <person name="Archibald J.M."/>
        </authorList>
    </citation>
    <scope>NUCLEOTIDE SEQUENCE</scope>
    <source>
        <strain evidence="5">CCMP2712</strain>
    </source>
</reference>
<proteinExistence type="predicted"/>
<dbReference type="RefSeq" id="XP_005832575.1">
    <property type="nucleotide sequence ID" value="XM_005832518.1"/>
</dbReference>
<dbReference type="PaxDb" id="55529-EKX45595"/>